<dbReference type="Proteomes" id="UP000248724">
    <property type="component" value="Unassembled WGS sequence"/>
</dbReference>
<comment type="caution">
    <text evidence="2">The sequence shown here is derived from an EMBL/GenBank/DDBJ whole genome shotgun (WGS) entry which is preliminary data.</text>
</comment>
<proteinExistence type="predicted"/>
<reference evidence="2 3" key="1">
    <citation type="journal article" date="2017" name="Nature">
        <title>Atmospheric trace gases support primary production in Antarctic desert surface soil.</title>
        <authorList>
            <person name="Ji M."/>
            <person name="Greening C."/>
            <person name="Vanwonterghem I."/>
            <person name="Carere C.R."/>
            <person name="Bay S.K."/>
            <person name="Steen J.A."/>
            <person name="Montgomery K."/>
            <person name="Lines T."/>
            <person name="Beardall J."/>
            <person name="van Dorst J."/>
            <person name="Snape I."/>
            <person name="Stott M.B."/>
            <person name="Hugenholtz P."/>
            <person name="Ferrari B.C."/>
        </authorList>
    </citation>
    <scope>NUCLEOTIDE SEQUENCE [LARGE SCALE GENOMIC DNA]</scope>
    <source>
        <strain evidence="2">RRmetagenome_bin12</strain>
    </source>
</reference>
<evidence type="ECO:0000256" key="1">
    <source>
        <dbReference type="SAM" id="MobiDB-lite"/>
    </source>
</evidence>
<evidence type="ECO:0000313" key="2">
    <source>
        <dbReference type="EMBL" id="PZR78248.1"/>
    </source>
</evidence>
<evidence type="ECO:0000313" key="3">
    <source>
        <dbReference type="Proteomes" id="UP000248724"/>
    </source>
</evidence>
<organism evidence="2 3">
    <name type="scientific">Candidatus Aeolococcus gillhamiae</name>
    <dbReference type="NCBI Taxonomy" id="3127015"/>
    <lineage>
        <taxon>Bacteria</taxon>
        <taxon>Bacillati</taxon>
        <taxon>Candidatus Dormiibacterota</taxon>
        <taxon>Candidatus Dormibacteria</taxon>
        <taxon>Candidatus Aeolococcales</taxon>
        <taxon>Candidatus Aeolococcaceae</taxon>
        <taxon>Candidatus Aeolococcus</taxon>
    </lineage>
</organism>
<name>A0A2W5ZY63_9BACT</name>
<sequence length="187" mass="20401">MNNFAFLDAAETRAAHLRELSHNLRSLEWTNASRREVEHEIPELELTMAVYRRLNSEGGSLEDGAKTFLNKADARAEHLRQVTHHMHSLEWVHASLTEVESEIPELELAMAVYRRLSGEAHETGTRSPAKSAAPAPPARPTAPASPREEDQTEAEGGPAPSFSQFAMAHLDPSTETADQAAGSNGSA</sequence>
<accession>A0A2W5ZY63</accession>
<gene>
    <name evidence="2" type="ORF">DLM65_13490</name>
</gene>
<dbReference type="AlphaFoldDB" id="A0A2W5ZY63"/>
<dbReference type="EMBL" id="QHBU01000266">
    <property type="protein sequence ID" value="PZR78248.1"/>
    <property type="molecule type" value="Genomic_DNA"/>
</dbReference>
<protein>
    <submittedName>
        <fullName evidence="2">Uncharacterized protein</fullName>
    </submittedName>
</protein>
<feature type="compositionally biased region" description="Polar residues" evidence="1">
    <location>
        <begin position="173"/>
        <end position="187"/>
    </location>
</feature>
<feature type="region of interest" description="Disordered" evidence="1">
    <location>
        <begin position="119"/>
        <end position="187"/>
    </location>
</feature>